<gene>
    <name evidence="1" type="ORF">Pan216_47330</name>
</gene>
<accession>A0A518BA45</accession>
<keyword evidence="2" id="KW-1185">Reference proteome</keyword>
<evidence type="ECO:0000313" key="2">
    <source>
        <dbReference type="Proteomes" id="UP000317093"/>
    </source>
</evidence>
<evidence type="ECO:0000313" key="1">
    <source>
        <dbReference type="EMBL" id="QDU63852.1"/>
    </source>
</evidence>
<dbReference type="RefSeq" id="WP_145261627.1">
    <property type="nucleotide sequence ID" value="NZ_CP036279.1"/>
</dbReference>
<reference evidence="1 2" key="1">
    <citation type="submission" date="2019-02" db="EMBL/GenBank/DDBJ databases">
        <title>Deep-cultivation of Planctomycetes and their phenomic and genomic characterization uncovers novel biology.</title>
        <authorList>
            <person name="Wiegand S."/>
            <person name="Jogler M."/>
            <person name="Boedeker C."/>
            <person name="Pinto D."/>
            <person name="Vollmers J."/>
            <person name="Rivas-Marin E."/>
            <person name="Kohn T."/>
            <person name="Peeters S.H."/>
            <person name="Heuer A."/>
            <person name="Rast P."/>
            <person name="Oberbeckmann S."/>
            <person name="Bunk B."/>
            <person name="Jeske O."/>
            <person name="Meyerdierks A."/>
            <person name="Storesund J.E."/>
            <person name="Kallscheuer N."/>
            <person name="Luecker S."/>
            <person name="Lage O.M."/>
            <person name="Pohl T."/>
            <person name="Merkel B.J."/>
            <person name="Hornburger P."/>
            <person name="Mueller R.-W."/>
            <person name="Bruemmer F."/>
            <person name="Labrenz M."/>
            <person name="Spormann A.M."/>
            <person name="Op den Camp H."/>
            <person name="Overmann J."/>
            <person name="Amann R."/>
            <person name="Jetten M.S.M."/>
            <person name="Mascher T."/>
            <person name="Medema M.H."/>
            <person name="Devos D.P."/>
            <person name="Kaster A.-K."/>
            <person name="Ovreas L."/>
            <person name="Rohde M."/>
            <person name="Galperin M.Y."/>
            <person name="Jogler C."/>
        </authorList>
    </citation>
    <scope>NUCLEOTIDE SEQUENCE [LARGE SCALE GENOMIC DNA]</scope>
    <source>
        <strain evidence="1 2">Pan216</strain>
    </source>
</reference>
<sequence length="138" mass="15027">MHVVRSFHRFAVCVAVVGLVTLGGCGLRSQPTVKSWPELQTLRESAYSLEVAVTQSKNVKVAKRAAEHYSKVLDTFEKAGVPSGYAKYESATKQSIATSRELVDVIGNGDLAKAQELSLRLSKEIAKLPELIHTVDES</sequence>
<dbReference type="Proteomes" id="UP000317093">
    <property type="component" value="Chromosome"/>
</dbReference>
<name>A0A518BA45_9BACT</name>
<proteinExistence type="predicted"/>
<dbReference type="AlphaFoldDB" id="A0A518BA45"/>
<dbReference type="KEGG" id="knv:Pan216_47330"/>
<dbReference type="PROSITE" id="PS51257">
    <property type="entry name" value="PROKAR_LIPOPROTEIN"/>
    <property type="match status" value="1"/>
</dbReference>
<dbReference type="EMBL" id="CP036279">
    <property type="protein sequence ID" value="QDU63852.1"/>
    <property type="molecule type" value="Genomic_DNA"/>
</dbReference>
<protein>
    <submittedName>
        <fullName evidence="1">Uncharacterized protein</fullName>
    </submittedName>
</protein>
<organism evidence="1 2">
    <name type="scientific">Kolteria novifilia</name>
    <dbReference type="NCBI Taxonomy" id="2527975"/>
    <lineage>
        <taxon>Bacteria</taxon>
        <taxon>Pseudomonadati</taxon>
        <taxon>Planctomycetota</taxon>
        <taxon>Planctomycetia</taxon>
        <taxon>Kolteriales</taxon>
        <taxon>Kolteriaceae</taxon>
        <taxon>Kolteria</taxon>
    </lineage>
</organism>